<dbReference type="RefSeq" id="WP_063969823.1">
    <property type="nucleotide sequence ID" value="NZ_JAMXLT020000014.1"/>
</dbReference>
<protein>
    <submittedName>
        <fullName evidence="1">Uncharacterized protein</fullName>
    </submittedName>
</protein>
<organism evidence="1 2">
    <name type="scientific">Epilithonimonas ginsengisoli</name>
    <dbReference type="NCBI Taxonomy" id="1245592"/>
    <lineage>
        <taxon>Bacteria</taxon>
        <taxon>Pseudomonadati</taxon>
        <taxon>Bacteroidota</taxon>
        <taxon>Flavobacteriia</taxon>
        <taxon>Flavobacteriales</taxon>
        <taxon>Weeksellaceae</taxon>
        <taxon>Chryseobacterium group</taxon>
        <taxon>Epilithonimonas</taxon>
    </lineage>
</organism>
<gene>
    <name evidence="1" type="ORF">NG800_009360</name>
</gene>
<dbReference type="EMBL" id="JAMXLT020000014">
    <property type="protein sequence ID" value="MDW8549120.1"/>
    <property type="molecule type" value="Genomic_DNA"/>
</dbReference>
<sequence>MFETPDIQYNWAIWKKKTGKWVNITERPPKPGKSVSFNFGQGAIGEEFRLEVYKAKKKLLSDEWEAKKMGKIQ</sequence>
<evidence type="ECO:0000313" key="2">
    <source>
        <dbReference type="Proteomes" id="UP001204439"/>
    </source>
</evidence>
<name>A0ABU4JHJ1_9FLAO</name>
<reference evidence="1 2" key="1">
    <citation type="submission" date="2023-11" db="EMBL/GenBank/DDBJ databases">
        <title>First isolation, identification, and characterization of non-pathogenic Epilithonimonas ginsengisoli isolated from diseased farmed rainbow trout (Oncorhynchus mykiss) in Chile.</title>
        <authorList>
            <person name="Miranda C.D."/>
            <person name="Irgang R."/>
            <person name="Concha C."/>
            <person name="Rojas R."/>
            <person name="Avendano R."/>
        </authorList>
    </citation>
    <scope>NUCLEOTIDE SEQUENCE [LARGE SCALE GENOMIC DNA]</scope>
    <source>
        <strain evidence="1 2">FP99</strain>
    </source>
</reference>
<comment type="caution">
    <text evidence="1">The sequence shown here is derived from an EMBL/GenBank/DDBJ whole genome shotgun (WGS) entry which is preliminary data.</text>
</comment>
<dbReference type="Proteomes" id="UP001204439">
    <property type="component" value="Unassembled WGS sequence"/>
</dbReference>
<keyword evidence="2" id="KW-1185">Reference proteome</keyword>
<accession>A0ABU4JHJ1</accession>
<proteinExistence type="predicted"/>
<evidence type="ECO:0000313" key="1">
    <source>
        <dbReference type="EMBL" id="MDW8549120.1"/>
    </source>
</evidence>